<feature type="transmembrane region" description="Helical" evidence="6">
    <location>
        <begin position="308"/>
        <end position="336"/>
    </location>
</feature>
<accession>A0ABT7NDL1</accession>
<proteinExistence type="inferred from homology"/>
<dbReference type="Proteomes" id="UP001174908">
    <property type="component" value="Unassembled WGS sequence"/>
</dbReference>
<feature type="transmembrane region" description="Helical" evidence="6">
    <location>
        <begin position="62"/>
        <end position="85"/>
    </location>
</feature>
<keyword evidence="4 6" id="KW-1133">Transmembrane helix</keyword>
<protein>
    <submittedName>
        <fullName evidence="7">AI-2E family transporter</fullName>
    </submittedName>
</protein>
<gene>
    <name evidence="7" type="ORF">QTH91_16225</name>
</gene>
<dbReference type="RefSeq" id="WP_286661133.1">
    <property type="nucleotide sequence ID" value="NZ_JASZYV010000003.1"/>
</dbReference>
<organism evidence="7 8">
    <name type="scientific">Variovorax dokdonensis</name>
    <dbReference type="NCBI Taxonomy" id="344883"/>
    <lineage>
        <taxon>Bacteria</taxon>
        <taxon>Pseudomonadati</taxon>
        <taxon>Pseudomonadota</taxon>
        <taxon>Betaproteobacteria</taxon>
        <taxon>Burkholderiales</taxon>
        <taxon>Comamonadaceae</taxon>
        <taxon>Variovorax</taxon>
    </lineage>
</organism>
<comment type="caution">
    <text evidence="7">The sequence shown here is derived from an EMBL/GenBank/DDBJ whole genome shotgun (WGS) entry which is preliminary data.</text>
</comment>
<feature type="transmembrane region" description="Helical" evidence="6">
    <location>
        <begin position="239"/>
        <end position="261"/>
    </location>
</feature>
<dbReference type="EMBL" id="JASZYV010000003">
    <property type="protein sequence ID" value="MDM0046037.1"/>
    <property type="molecule type" value="Genomic_DNA"/>
</dbReference>
<feature type="transmembrane region" description="Helical" evidence="6">
    <location>
        <begin position="216"/>
        <end position="233"/>
    </location>
</feature>
<keyword evidence="3 6" id="KW-0812">Transmembrane</keyword>
<dbReference type="PANTHER" id="PTHR21716:SF4">
    <property type="entry name" value="TRANSMEMBRANE PROTEIN 245"/>
    <property type="match status" value="1"/>
</dbReference>
<comment type="similarity">
    <text evidence="2">Belongs to the autoinducer-2 exporter (AI-2E) (TC 2.A.86) family.</text>
</comment>
<dbReference type="Pfam" id="PF01594">
    <property type="entry name" value="AI-2E_transport"/>
    <property type="match status" value="1"/>
</dbReference>
<feature type="transmembrane region" description="Helical" evidence="6">
    <location>
        <begin position="266"/>
        <end position="288"/>
    </location>
</feature>
<name>A0ABT7NDL1_9BURK</name>
<feature type="transmembrane region" description="Helical" evidence="6">
    <location>
        <begin position="158"/>
        <end position="176"/>
    </location>
</feature>
<evidence type="ECO:0000256" key="4">
    <source>
        <dbReference type="ARBA" id="ARBA00022989"/>
    </source>
</evidence>
<keyword evidence="5 6" id="KW-0472">Membrane</keyword>
<evidence type="ECO:0000313" key="7">
    <source>
        <dbReference type="EMBL" id="MDM0046037.1"/>
    </source>
</evidence>
<dbReference type="InterPro" id="IPR002549">
    <property type="entry name" value="AI-2E-like"/>
</dbReference>
<evidence type="ECO:0000313" key="8">
    <source>
        <dbReference type="Proteomes" id="UP001174908"/>
    </source>
</evidence>
<sequence>MRNARLQRNCFLLLLAAVTIAFGWILLPFFGAVMWAVALAILFTPVYRRLTRMLKGRSNLAALITLTAALVIVVLPLVGIAISLAGELTKFSQQLRTGEISISNYFQQITAIIPRWALDLLNRFGLGNFEALTSKVAAGAAAASQRIATQAVNLGQNAFEFLVSVGLMLYMLFFLLRDGAQLSVTLRDALPLAKPHTRFLGHKFATVIRATIKGNIVVAIVQGAIGGLALWGLGVQGALLLAVLMAVLSLLPAVGAGLVWLPVAIYFLATGAIWQGVTLILIGVFVIGLVDNVLRPLLVGKDTQMPDYIVLMSTVGGIALFGINGFVIGPVIAAMFMAAWQVFASWDNDTVAPALEDANVAPAPVVVTRSELPPSSPADPPRG</sequence>
<comment type="subcellular location">
    <subcellularLocation>
        <location evidence="1">Membrane</location>
        <topology evidence="1">Multi-pass membrane protein</topology>
    </subcellularLocation>
</comment>
<dbReference type="PANTHER" id="PTHR21716">
    <property type="entry name" value="TRANSMEMBRANE PROTEIN"/>
    <property type="match status" value="1"/>
</dbReference>
<evidence type="ECO:0000256" key="3">
    <source>
        <dbReference type="ARBA" id="ARBA00022692"/>
    </source>
</evidence>
<evidence type="ECO:0000256" key="6">
    <source>
        <dbReference type="SAM" id="Phobius"/>
    </source>
</evidence>
<reference evidence="7" key="1">
    <citation type="submission" date="2023-06" db="EMBL/GenBank/DDBJ databases">
        <authorList>
            <person name="Jiang Y."/>
            <person name="Liu Q."/>
        </authorList>
    </citation>
    <scope>NUCLEOTIDE SEQUENCE</scope>
    <source>
        <strain evidence="7">CGMCC 1.12089</strain>
    </source>
</reference>
<evidence type="ECO:0000256" key="2">
    <source>
        <dbReference type="ARBA" id="ARBA00009773"/>
    </source>
</evidence>
<evidence type="ECO:0000256" key="5">
    <source>
        <dbReference type="ARBA" id="ARBA00023136"/>
    </source>
</evidence>
<keyword evidence="8" id="KW-1185">Reference proteome</keyword>
<evidence type="ECO:0000256" key="1">
    <source>
        <dbReference type="ARBA" id="ARBA00004141"/>
    </source>
</evidence>
<feature type="transmembrane region" description="Helical" evidence="6">
    <location>
        <begin position="33"/>
        <end position="50"/>
    </location>
</feature>